<keyword evidence="18" id="KW-1185">Reference proteome</keyword>
<protein>
    <recommendedName>
        <fullName evidence="6">Poly(A)-specific ribonuclease PARN</fullName>
        <ecNumber evidence="5">3.1.13.4</ecNumber>
    </recommendedName>
    <alternativeName>
        <fullName evidence="14">Polyadenylate-specific ribonuclease</fullName>
    </alternativeName>
</protein>
<evidence type="ECO:0000256" key="3">
    <source>
        <dbReference type="ARBA" id="ARBA00004496"/>
    </source>
</evidence>
<reference evidence="17 18" key="1">
    <citation type="submission" date="2020-06" db="EMBL/GenBank/DDBJ databases">
        <authorList>
            <person name="Li R."/>
            <person name="Bekaert M."/>
        </authorList>
    </citation>
    <scope>NUCLEOTIDE SEQUENCE [LARGE SCALE GENOMIC DNA]</scope>
    <source>
        <strain evidence="18">wild</strain>
    </source>
</reference>
<feature type="region of interest" description="Disordered" evidence="15">
    <location>
        <begin position="530"/>
        <end position="570"/>
    </location>
</feature>
<dbReference type="Gene3D" id="3.30.420.10">
    <property type="entry name" value="Ribonuclease H-like superfamily/Ribonuclease H"/>
    <property type="match status" value="2"/>
</dbReference>
<evidence type="ECO:0000256" key="8">
    <source>
        <dbReference type="ARBA" id="ARBA00022722"/>
    </source>
</evidence>
<comment type="similarity">
    <text evidence="4">Belongs to the CAF1 family.</text>
</comment>
<evidence type="ECO:0000256" key="12">
    <source>
        <dbReference type="ARBA" id="ARBA00022884"/>
    </source>
</evidence>
<dbReference type="PANTHER" id="PTHR15092:SF44">
    <property type="entry name" value="POLY(A)-SPECIFIC RIBONUCLEASE PARN"/>
    <property type="match status" value="1"/>
</dbReference>
<dbReference type="InterPro" id="IPR012337">
    <property type="entry name" value="RNaseH-like_sf"/>
</dbReference>
<dbReference type="GO" id="GO:0003723">
    <property type="term" value="F:RNA binding"/>
    <property type="evidence" value="ECO:0007669"/>
    <property type="project" value="UniProtKB-KW"/>
</dbReference>
<dbReference type="CDD" id="cd12428">
    <property type="entry name" value="RRM_PARN"/>
    <property type="match status" value="1"/>
</dbReference>
<proteinExistence type="inferred from homology"/>
<dbReference type="GO" id="GO:0005634">
    <property type="term" value="C:nucleus"/>
    <property type="evidence" value="ECO:0007669"/>
    <property type="project" value="UniProtKB-SubCell"/>
</dbReference>
<dbReference type="EC" id="3.1.13.4" evidence="5"/>
<dbReference type="GO" id="GO:0005737">
    <property type="term" value="C:cytoplasm"/>
    <property type="evidence" value="ECO:0007669"/>
    <property type="project" value="UniProtKB-SubCell"/>
</dbReference>
<dbReference type="GO" id="GO:0046872">
    <property type="term" value="F:metal ion binding"/>
    <property type="evidence" value="ECO:0007669"/>
    <property type="project" value="UniProtKB-KW"/>
</dbReference>
<dbReference type="Gene3D" id="3.30.70.330">
    <property type="match status" value="1"/>
</dbReference>
<evidence type="ECO:0000256" key="11">
    <source>
        <dbReference type="ARBA" id="ARBA00022839"/>
    </source>
</evidence>
<dbReference type="InterPro" id="IPR034042">
    <property type="entry name" value="PARN_R3H"/>
</dbReference>
<dbReference type="InterPro" id="IPR036867">
    <property type="entry name" value="R3H_dom_sf"/>
</dbReference>
<feature type="compositionally biased region" description="Basic and acidic residues" evidence="15">
    <location>
        <begin position="605"/>
        <end position="619"/>
    </location>
</feature>
<dbReference type="FunFam" id="3.30.420.10:FF:000035">
    <property type="entry name" value="Poly(A)-specific ribonuclease PARN"/>
    <property type="match status" value="1"/>
</dbReference>
<dbReference type="EMBL" id="CACVKT020006490">
    <property type="protein sequence ID" value="CAC5402227.1"/>
    <property type="molecule type" value="Genomic_DNA"/>
</dbReference>
<dbReference type="GO" id="GO:1990431">
    <property type="term" value="P:priRNA 3'-end processing"/>
    <property type="evidence" value="ECO:0007669"/>
    <property type="project" value="TreeGrafter"/>
</dbReference>
<evidence type="ECO:0000256" key="14">
    <source>
        <dbReference type="ARBA" id="ARBA00031923"/>
    </source>
</evidence>
<dbReference type="Proteomes" id="UP000507470">
    <property type="component" value="Unassembled WGS sequence"/>
</dbReference>
<feature type="domain" description="R3H" evidence="16">
    <location>
        <begin position="182"/>
        <end position="248"/>
    </location>
</feature>
<dbReference type="InterPro" id="IPR006941">
    <property type="entry name" value="RNase_CAF1"/>
</dbReference>
<dbReference type="CDD" id="cd02637">
    <property type="entry name" value="R3H_PARN"/>
    <property type="match status" value="1"/>
</dbReference>
<dbReference type="InterPro" id="IPR035979">
    <property type="entry name" value="RBD_domain_sf"/>
</dbReference>
<dbReference type="GO" id="GO:0004535">
    <property type="term" value="F:poly(A)-specific ribonuclease activity"/>
    <property type="evidence" value="ECO:0007669"/>
    <property type="project" value="UniProtKB-EC"/>
</dbReference>
<dbReference type="SUPFAM" id="SSF53098">
    <property type="entry name" value="Ribonuclease H-like"/>
    <property type="match status" value="1"/>
</dbReference>
<keyword evidence="12" id="KW-0694">RNA-binding</keyword>
<gene>
    <name evidence="17" type="ORF">MCOR_36196</name>
</gene>
<keyword evidence="9" id="KW-0479">Metal-binding</keyword>
<dbReference type="GO" id="GO:1990432">
    <property type="term" value="P:siRNA 3'-end processing"/>
    <property type="evidence" value="ECO:0007669"/>
    <property type="project" value="TreeGrafter"/>
</dbReference>
<dbReference type="OrthoDB" id="1432093at2759"/>
<accession>A0A6J8D3K8</accession>
<dbReference type="Pfam" id="PF08675">
    <property type="entry name" value="RNA_bind"/>
    <property type="match status" value="1"/>
</dbReference>
<sequence>MEVTRKNFKEVLPEVDKAIKECCFIAIDGEFSGLDAANHSHIAPFDTHEERYGKVKKSCSDFLMFQVGICTFKYNQKTERYEARPFNFYVFPRPHSRVAPDLRFLCQASSIDFLASQGFNFNKVFLEGISYLTPEQEGNLRDVLQQKHREVSLFSSPAFTTPGTDEQAGVTKGPIHIPDEQKEFIRKNCEFIQNFMDELVKDTLNLPPSNGFQRKLLYQTIRQKFTGVHLETKTGEKKERYIVVTRVKSEDELKKKEKEKQAAEIAEIDDAVGFTQVIKMISQSGKLLLGHNMLLDIIHILHQFYYPLPNGQEKWNENHTISYEDFKAMTHCAFPRIVDTKLMGSMNPFKEKIPSTGLGDLQKFLEFPPFCKPEVDLAEGFSSYNTPDQHHEAGFDAYLTGLCYISMTNYLGSLQKNASGRVSPTSSLLDPYVNKLFLMRMADAPYIDLTGPDLKLKREHVFNISFPKEWKNEDLNQLFSPFGNIQISWLNDTSAYVSLYRKEEAKNVMKTLCKDNTVYQIIRYNDHKTGNSANLRKRPMSAPDCLPPSKKQKSLNVEESSSESAAPFVSRSITPPLSDIIAPEVPSYADALKKSVKNGQSNKSKNKEVGDHGDVKMFEEPENWG</sequence>
<keyword evidence="11" id="KW-0269">Exonuclease</keyword>
<dbReference type="PANTHER" id="PTHR15092">
    <property type="entry name" value="POLY A -SPECIFIC RIBONUCLEASE/TARGET OF EGR1, MEMBER 1"/>
    <property type="match status" value="1"/>
</dbReference>
<evidence type="ECO:0000313" key="17">
    <source>
        <dbReference type="EMBL" id="CAC5402227.1"/>
    </source>
</evidence>
<evidence type="ECO:0000256" key="13">
    <source>
        <dbReference type="ARBA" id="ARBA00023242"/>
    </source>
</evidence>
<dbReference type="InterPro" id="IPR001374">
    <property type="entry name" value="R3H_dom"/>
</dbReference>
<evidence type="ECO:0000259" key="16">
    <source>
        <dbReference type="PROSITE" id="PS51061"/>
    </source>
</evidence>
<evidence type="ECO:0000256" key="2">
    <source>
        <dbReference type="ARBA" id="ARBA00004123"/>
    </source>
</evidence>
<evidence type="ECO:0000256" key="4">
    <source>
        <dbReference type="ARBA" id="ARBA00008372"/>
    </source>
</evidence>
<name>A0A6J8D3K8_MYTCO</name>
<evidence type="ECO:0000256" key="6">
    <source>
        <dbReference type="ARBA" id="ARBA00015918"/>
    </source>
</evidence>
<feature type="compositionally biased region" description="Polar residues" evidence="15">
    <location>
        <begin position="554"/>
        <end position="564"/>
    </location>
</feature>
<comment type="catalytic activity">
    <reaction evidence="1">
        <text>Exonucleolytic cleavage of poly(A) to 5'-AMP.</text>
        <dbReference type="EC" id="3.1.13.4"/>
    </reaction>
</comment>
<dbReference type="InterPro" id="IPR036397">
    <property type="entry name" value="RNaseH_sf"/>
</dbReference>
<dbReference type="InterPro" id="IPR014789">
    <property type="entry name" value="PolyA-riboNase_RNA-binding"/>
</dbReference>
<dbReference type="InterPro" id="IPR051181">
    <property type="entry name" value="CAF1_poly(A)_ribonucleases"/>
</dbReference>
<dbReference type="GO" id="GO:0000289">
    <property type="term" value="P:nuclear-transcribed mRNA poly(A) tail shortening"/>
    <property type="evidence" value="ECO:0007669"/>
    <property type="project" value="TreeGrafter"/>
</dbReference>
<evidence type="ECO:0000256" key="5">
    <source>
        <dbReference type="ARBA" id="ARBA00012161"/>
    </source>
</evidence>
<dbReference type="Pfam" id="PF04857">
    <property type="entry name" value="CAF1"/>
    <property type="match status" value="1"/>
</dbReference>
<dbReference type="SUPFAM" id="SSF54928">
    <property type="entry name" value="RNA-binding domain, RBD"/>
    <property type="match status" value="1"/>
</dbReference>
<evidence type="ECO:0000256" key="15">
    <source>
        <dbReference type="SAM" id="MobiDB-lite"/>
    </source>
</evidence>
<keyword evidence="8" id="KW-0540">Nuclease</keyword>
<evidence type="ECO:0000256" key="1">
    <source>
        <dbReference type="ARBA" id="ARBA00001663"/>
    </source>
</evidence>
<keyword evidence="10 17" id="KW-0378">Hydrolase</keyword>
<dbReference type="PROSITE" id="PS51061">
    <property type="entry name" value="R3H"/>
    <property type="match status" value="1"/>
</dbReference>
<keyword evidence="13" id="KW-0539">Nucleus</keyword>
<dbReference type="AlphaFoldDB" id="A0A6J8D3K8"/>
<organism evidence="17 18">
    <name type="scientific">Mytilus coruscus</name>
    <name type="common">Sea mussel</name>
    <dbReference type="NCBI Taxonomy" id="42192"/>
    <lineage>
        <taxon>Eukaryota</taxon>
        <taxon>Metazoa</taxon>
        <taxon>Spiralia</taxon>
        <taxon>Lophotrochozoa</taxon>
        <taxon>Mollusca</taxon>
        <taxon>Bivalvia</taxon>
        <taxon>Autobranchia</taxon>
        <taxon>Pteriomorphia</taxon>
        <taxon>Mytilida</taxon>
        <taxon>Mytiloidea</taxon>
        <taxon>Mytilidae</taxon>
        <taxon>Mytilinae</taxon>
        <taxon>Mytilus</taxon>
    </lineage>
</organism>
<dbReference type="InterPro" id="IPR012677">
    <property type="entry name" value="Nucleotide-bd_a/b_plait_sf"/>
</dbReference>
<evidence type="ECO:0000256" key="10">
    <source>
        <dbReference type="ARBA" id="ARBA00022801"/>
    </source>
</evidence>
<evidence type="ECO:0000256" key="9">
    <source>
        <dbReference type="ARBA" id="ARBA00022723"/>
    </source>
</evidence>
<comment type="subcellular location">
    <subcellularLocation>
        <location evidence="3">Cytoplasm</location>
    </subcellularLocation>
    <subcellularLocation>
        <location evidence="2">Nucleus</location>
    </subcellularLocation>
</comment>
<evidence type="ECO:0000256" key="7">
    <source>
        <dbReference type="ARBA" id="ARBA00022490"/>
    </source>
</evidence>
<feature type="region of interest" description="Disordered" evidence="15">
    <location>
        <begin position="592"/>
        <end position="625"/>
    </location>
</feature>
<dbReference type="SUPFAM" id="SSF82708">
    <property type="entry name" value="R3H domain"/>
    <property type="match status" value="1"/>
</dbReference>
<evidence type="ECO:0000313" key="18">
    <source>
        <dbReference type="Proteomes" id="UP000507470"/>
    </source>
</evidence>
<keyword evidence="7" id="KW-0963">Cytoplasm</keyword>